<comment type="caution">
    <text evidence="7">The sequence shown here is derived from an EMBL/GenBank/DDBJ whole genome shotgun (WGS) entry which is preliminary data.</text>
</comment>
<evidence type="ECO:0000256" key="1">
    <source>
        <dbReference type="ARBA" id="ARBA00022485"/>
    </source>
</evidence>
<dbReference type="Proteomes" id="UP000178951">
    <property type="component" value="Unassembled WGS sequence"/>
</dbReference>
<dbReference type="GO" id="GO:0046872">
    <property type="term" value="F:metal ion binding"/>
    <property type="evidence" value="ECO:0007669"/>
    <property type="project" value="UniProtKB-KW"/>
</dbReference>
<organism evidence="7 8">
    <name type="scientific">candidate division WOR-1 bacterium RIFOXYB2_FULL_48_7</name>
    <dbReference type="NCBI Taxonomy" id="1802583"/>
    <lineage>
        <taxon>Bacteria</taxon>
        <taxon>Bacillati</taxon>
        <taxon>Saganbacteria</taxon>
    </lineage>
</organism>
<feature type="domain" description="4Fe-4S ferredoxin-type" evidence="6">
    <location>
        <begin position="38"/>
        <end position="67"/>
    </location>
</feature>
<keyword evidence="3" id="KW-0677">Repeat</keyword>
<dbReference type="PANTHER" id="PTHR10849:SF35">
    <property type="entry name" value="FORMATE HYDROGENLYASE SUBUNIT 6-RELATED"/>
    <property type="match status" value="1"/>
</dbReference>
<dbReference type="Pfam" id="PF12838">
    <property type="entry name" value="Fer4_7"/>
    <property type="match status" value="1"/>
</dbReference>
<dbReference type="PROSITE" id="PS00198">
    <property type="entry name" value="4FE4S_FER_1"/>
    <property type="match status" value="1"/>
</dbReference>
<dbReference type="GO" id="GO:0016020">
    <property type="term" value="C:membrane"/>
    <property type="evidence" value="ECO:0007669"/>
    <property type="project" value="InterPro"/>
</dbReference>
<dbReference type="PANTHER" id="PTHR10849">
    <property type="entry name" value="NADH DEHYDROGENASE UBIQUINONE IRON-SULFUR PROTEIN 8, MITOCHONDRIAL"/>
    <property type="match status" value="1"/>
</dbReference>
<evidence type="ECO:0000313" key="8">
    <source>
        <dbReference type="Proteomes" id="UP000178951"/>
    </source>
</evidence>
<keyword evidence="1" id="KW-0004">4Fe-4S</keyword>
<name>A0A1F4T9N6_UNCSA</name>
<dbReference type="AlphaFoldDB" id="A0A1F4T9N6"/>
<evidence type="ECO:0000313" key="7">
    <source>
        <dbReference type="EMBL" id="OGC29416.1"/>
    </source>
</evidence>
<evidence type="ECO:0000256" key="4">
    <source>
        <dbReference type="ARBA" id="ARBA00023004"/>
    </source>
</evidence>
<dbReference type="InterPro" id="IPR017900">
    <property type="entry name" value="4Fe4S_Fe_S_CS"/>
</dbReference>
<sequence length="198" mass="22666">MRLPKLRELALAIRSLVTWPFTNGYPFKSVTIPDGFRGKPEYNEQECVGCLACYEVCPARAIDYVDDKDNKYRTLTHNQERCIFCQQCELACITKKGITLTKEFELGAADRKTGISQSRKELTICEKCGEVVGCTDHLYHAAKKLGVLLYGNPTLMLARNKELQLVEDRPQTSSHQRGDHLKLLCPNCRREVILREQW</sequence>
<evidence type="ECO:0000256" key="3">
    <source>
        <dbReference type="ARBA" id="ARBA00022737"/>
    </source>
</evidence>
<feature type="domain" description="4Fe-4S ferredoxin-type" evidence="6">
    <location>
        <begin position="73"/>
        <end position="103"/>
    </location>
</feature>
<keyword evidence="5" id="KW-0411">Iron-sulfur</keyword>
<accession>A0A1F4T9N6</accession>
<dbReference type="InterPro" id="IPR010226">
    <property type="entry name" value="NADH_quinone_OxRdtase_chainI"/>
</dbReference>
<reference evidence="7 8" key="1">
    <citation type="journal article" date="2016" name="Nat. Commun.">
        <title>Thousands of microbial genomes shed light on interconnected biogeochemical processes in an aquifer system.</title>
        <authorList>
            <person name="Anantharaman K."/>
            <person name="Brown C.T."/>
            <person name="Hug L.A."/>
            <person name="Sharon I."/>
            <person name="Castelle C.J."/>
            <person name="Probst A.J."/>
            <person name="Thomas B.C."/>
            <person name="Singh A."/>
            <person name="Wilkins M.J."/>
            <person name="Karaoz U."/>
            <person name="Brodie E.L."/>
            <person name="Williams K.H."/>
            <person name="Hubbard S.S."/>
            <person name="Banfield J.F."/>
        </authorList>
    </citation>
    <scope>NUCLEOTIDE SEQUENCE [LARGE SCALE GENOMIC DNA]</scope>
</reference>
<proteinExistence type="predicted"/>
<evidence type="ECO:0000256" key="2">
    <source>
        <dbReference type="ARBA" id="ARBA00022723"/>
    </source>
</evidence>
<dbReference type="SUPFAM" id="SSF54862">
    <property type="entry name" value="4Fe-4S ferredoxins"/>
    <property type="match status" value="1"/>
</dbReference>
<dbReference type="GO" id="GO:0051539">
    <property type="term" value="F:4 iron, 4 sulfur cluster binding"/>
    <property type="evidence" value="ECO:0007669"/>
    <property type="project" value="UniProtKB-KW"/>
</dbReference>
<dbReference type="PROSITE" id="PS51379">
    <property type="entry name" value="4FE4S_FER_2"/>
    <property type="match status" value="2"/>
</dbReference>
<gene>
    <name evidence="7" type="ORF">A2311_06755</name>
</gene>
<dbReference type="GO" id="GO:0009060">
    <property type="term" value="P:aerobic respiration"/>
    <property type="evidence" value="ECO:0007669"/>
    <property type="project" value="TreeGrafter"/>
</dbReference>
<evidence type="ECO:0000256" key="5">
    <source>
        <dbReference type="ARBA" id="ARBA00023014"/>
    </source>
</evidence>
<dbReference type="InterPro" id="IPR017896">
    <property type="entry name" value="4Fe4S_Fe-S-bd"/>
</dbReference>
<protein>
    <recommendedName>
        <fullName evidence="6">4Fe-4S ferredoxin-type domain-containing protein</fullName>
    </recommendedName>
</protein>
<dbReference type="GO" id="GO:0003954">
    <property type="term" value="F:NADH dehydrogenase activity"/>
    <property type="evidence" value="ECO:0007669"/>
    <property type="project" value="TreeGrafter"/>
</dbReference>
<evidence type="ECO:0000259" key="6">
    <source>
        <dbReference type="PROSITE" id="PS51379"/>
    </source>
</evidence>
<keyword evidence="2" id="KW-0479">Metal-binding</keyword>
<keyword evidence="4" id="KW-0408">Iron</keyword>
<dbReference type="STRING" id="1802583.A2311_06755"/>
<dbReference type="EMBL" id="MEUF01000093">
    <property type="protein sequence ID" value="OGC29416.1"/>
    <property type="molecule type" value="Genomic_DNA"/>
</dbReference>
<dbReference type="Gene3D" id="3.30.70.3270">
    <property type="match status" value="1"/>
</dbReference>